<gene>
    <name evidence="2" type="ordered locus">RHECIAT_PC0000771</name>
</gene>
<dbReference type="Proteomes" id="UP000008817">
    <property type="component" value="Plasmid pC"/>
</dbReference>
<dbReference type="PANTHER" id="PTHR37017">
    <property type="entry name" value="AB HYDROLASE-1 DOMAIN-CONTAINING PROTEIN-RELATED"/>
    <property type="match status" value="1"/>
</dbReference>
<dbReference type="HOGENOM" id="CLU_046066_2_0_5"/>
<dbReference type="ESTHER" id="rhie6-b3q440">
    <property type="family name" value="6_AlphaBeta_hydrolase"/>
</dbReference>
<dbReference type="InterPro" id="IPR029058">
    <property type="entry name" value="AB_hydrolase_fold"/>
</dbReference>
<name>B3Q440_RHIE6</name>
<dbReference type="PANTHER" id="PTHR37017:SF11">
    <property type="entry name" value="ESTERASE_LIPASE_THIOESTERASE DOMAIN-CONTAINING PROTEIN"/>
    <property type="match status" value="1"/>
</dbReference>
<evidence type="ECO:0000313" key="2">
    <source>
        <dbReference type="EMBL" id="ACE94844.1"/>
    </source>
</evidence>
<dbReference type="Pfam" id="PF12697">
    <property type="entry name" value="Abhydrolase_6"/>
    <property type="match status" value="1"/>
</dbReference>
<sequence length="242" mass="25948">MRQRASARTGTSEMAEQKTKKVVLVHGAFTDGNCWSEVTIRLGSKGYTVTAAQIPLTSLADDIAYIKNVLSRQSGPVVLVGHSWGGMVITEAGLSPSVTSLVYVSALVPDENESAIDLQNHGSPSSGMEGARPDDRNSLWFDPAYYGPALAGDLPPERIQLLAATQKPIAATSFGEKVVGTAWKKKPSWYLLSRNDRALAPELQSWMAHRSKAAITEVFSSHMSLISHADVVTGLIEDAAQA</sequence>
<dbReference type="KEGG" id="rec:RHECIAT_PC0000771"/>
<protein>
    <submittedName>
        <fullName evidence="2">Hypothetical conserved protein</fullName>
    </submittedName>
</protein>
<dbReference type="AlphaFoldDB" id="B3Q440"/>
<feature type="domain" description="AB hydrolase-1" evidence="1">
    <location>
        <begin position="22"/>
        <end position="232"/>
    </location>
</feature>
<geneLocation type="plasmid" evidence="2 3">
    <name>pC</name>
</geneLocation>
<dbReference type="SUPFAM" id="SSF53474">
    <property type="entry name" value="alpha/beta-Hydrolases"/>
    <property type="match status" value="1"/>
</dbReference>
<evidence type="ECO:0000313" key="3">
    <source>
        <dbReference type="Proteomes" id="UP000008817"/>
    </source>
</evidence>
<organism evidence="2 3">
    <name type="scientific">Rhizobium etli (strain CIAT 652)</name>
    <dbReference type="NCBI Taxonomy" id="491916"/>
    <lineage>
        <taxon>Bacteria</taxon>
        <taxon>Pseudomonadati</taxon>
        <taxon>Pseudomonadota</taxon>
        <taxon>Alphaproteobacteria</taxon>
        <taxon>Hyphomicrobiales</taxon>
        <taxon>Rhizobiaceae</taxon>
        <taxon>Rhizobium/Agrobacterium group</taxon>
        <taxon>Rhizobium</taxon>
    </lineage>
</organism>
<keyword evidence="2" id="KW-0614">Plasmid</keyword>
<accession>B3Q440</accession>
<dbReference type="EMBL" id="CP001077">
    <property type="protein sequence ID" value="ACE94844.1"/>
    <property type="molecule type" value="Genomic_DNA"/>
</dbReference>
<dbReference type="eggNOG" id="COG0412">
    <property type="taxonomic scope" value="Bacteria"/>
</dbReference>
<dbReference type="Gene3D" id="3.40.50.1820">
    <property type="entry name" value="alpha/beta hydrolase"/>
    <property type="match status" value="1"/>
</dbReference>
<dbReference type="InterPro" id="IPR000073">
    <property type="entry name" value="AB_hydrolase_1"/>
</dbReference>
<dbReference type="InterPro" id="IPR052897">
    <property type="entry name" value="Sec-Metab_Biosynth_Hydrolase"/>
</dbReference>
<reference evidence="2 3" key="1">
    <citation type="submission" date="2008-04" db="EMBL/GenBank/DDBJ databases">
        <title>Genome diversity and DNA divergence of Rhizobium etli.</title>
        <authorList>
            <person name="Gonzalez V."/>
            <person name="Acosta J.L."/>
            <person name="Santamaria R.I."/>
            <person name="Bustos P."/>
            <person name="Hernandez-Gonzalez I.L."/>
            <person name="Fernandez J.L."/>
            <person name="Diaz R."/>
            <person name="Flores M."/>
            <person name="Mora J."/>
            <person name="Palacios R."/>
            <person name="Davila G."/>
        </authorList>
    </citation>
    <scope>NUCLEOTIDE SEQUENCE [LARGE SCALE GENOMIC DNA]</scope>
    <source>
        <strain evidence="2 3">CIAT 652</strain>
        <plasmid evidence="3">Plasmid pC</plasmid>
    </source>
</reference>
<evidence type="ECO:0000259" key="1">
    <source>
        <dbReference type="Pfam" id="PF12697"/>
    </source>
</evidence>
<proteinExistence type="predicted"/>